<name>A0A811V2W2_CERCA</name>
<gene>
    <name evidence="2" type="ORF">CCAP1982_LOCUS13750</name>
</gene>
<dbReference type="InterPro" id="IPR036846">
    <property type="entry name" value="GM2-AP_sf"/>
</dbReference>
<sequence length="213" mass="24880">MPFMNFCQESTRPSLQKLFFDSVFEENSVLCQILVENRVESIRLERSFNVIFTSFPYQYNTDLVDVKIQIKNNTDDTCLAVVFQLNEELDDVYLKYAISLEMEEANYTTVVNRSVNFCKFLKQHSMDPLLRIIYEDILKQDNFIKRCPITKGSYTLREYHIDEEMLPSYVPEASFLAEIKLTISNGQQLFDGKLYGTIDKSKGFNNLKMFSLG</sequence>
<evidence type="ECO:0000313" key="3">
    <source>
        <dbReference type="Proteomes" id="UP000606786"/>
    </source>
</evidence>
<keyword evidence="3" id="KW-1185">Reference proteome</keyword>
<dbReference type="SMART" id="SM00697">
    <property type="entry name" value="DM8"/>
    <property type="match status" value="1"/>
</dbReference>
<dbReference type="OrthoDB" id="8186735at2759"/>
<proteinExistence type="predicted"/>
<accession>A0A811V2W2</accession>
<evidence type="ECO:0000256" key="1">
    <source>
        <dbReference type="ARBA" id="ARBA00022729"/>
    </source>
</evidence>
<keyword evidence="1" id="KW-0732">Signal</keyword>
<protein>
    <submittedName>
        <fullName evidence="2">(Mediterranean fruit fly) hypothetical protein</fullName>
    </submittedName>
</protein>
<dbReference type="InterPro" id="IPR010512">
    <property type="entry name" value="DUF1091"/>
</dbReference>
<reference evidence="2" key="1">
    <citation type="submission" date="2020-11" db="EMBL/GenBank/DDBJ databases">
        <authorList>
            <person name="Whitehead M."/>
        </authorList>
    </citation>
    <scope>NUCLEOTIDE SEQUENCE</scope>
    <source>
        <strain evidence="2">EGII</strain>
    </source>
</reference>
<organism evidence="2 3">
    <name type="scientific">Ceratitis capitata</name>
    <name type="common">Mediterranean fruit fly</name>
    <name type="synonym">Tephritis capitata</name>
    <dbReference type="NCBI Taxonomy" id="7213"/>
    <lineage>
        <taxon>Eukaryota</taxon>
        <taxon>Metazoa</taxon>
        <taxon>Ecdysozoa</taxon>
        <taxon>Arthropoda</taxon>
        <taxon>Hexapoda</taxon>
        <taxon>Insecta</taxon>
        <taxon>Pterygota</taxon>
        <taxon>Neoptera</taxon>
        <taxon>Endopterygota</taxon>
        <taxon>Diptera</taxon>
        <taxon>Brachycera</taxon>
        <taxon>Muscomorpha</taxon>
        <taxon>Tephritoidea</taxon>
        <taxon>Tephritidae</taxon>
        <taxon>Ceratitis</taxon>
        <taxon>Ceratitis</taxon>
    </lineage>
</organism>
<dbReference type="PANTHER" id="PTHR20898">
    <property type="entry name" value="DAEDALUS ON 3-RELATED-RELATED"/>
    <property type="match status" value="1"/>
</dbReference>
<dbReference type="SUPFAM" id="SSF63707">
    <property type="entry name" value="Ganglioside M2 (gm2) activator"/>
    <property type="match status" value="1"/>
</dbReference>
<comment type="caution">
    <text evidence="2">The sequence shown here is derived from an EMBL/GenBank/DDBJ whole genome shotgun (WGS) entry which is preliminary data.</text>
</comment>
<dbReference type="EMBL" id="CAJHJT010000034">
    <property type="protein sequence ID" value="CAD7005390.1"/>
    <property type="molecule type" value="Genomic_DNA"/>
</dbReference>
<dbReference type="Proteomes" id="UP000606786">
    <property type="component" value="Unassembled WGS sequence"/>
</dbReference>
<dbReference type="Pfam" id="PF06477">
    <property type="entry name" value="DUF1091"/>
    <property type="match status" value="1"/>
</dbReference>
<evidence type="ECO:0000313" key="2">
    <source>
        <dbReference type="EMBL" id="CAD7005390.1"/>
    </source>
</evidence>
<dbReference type="PANTHER" id="PTHR20898:SF1">
    <property type="entry name" value="MD-2-RELATED LIPID-RECOGNITION DOMAIN-CONTAINING PROTEIN"/>
    <property type="match status" value="1"/>
</dbReference>
<dbReference type="AlphaFoldDB" id="A0A811V2W2"/>
<dbReference type="Gene3D" id="2.70.220.10">
    <property type="entry name" value="Ganglioside GM2 activator"/>
    <property type="match status" value="1"/>
</dbReference>